<feature type="domain" description="Ice-binding protein C-terminal" evidence="2">
    <location>
        <begin position="292"/>
        <end position="316"/>
    </location>
</feature>
<dbReference type="AlphaFoldDB" id="A0A9X2JKQ6"/>
<dbReference type="InterPro" id="IPR013424">
    <property type="entry name" value="Ice-binding_C"/>
</dbReference>
<evidence type="ECO:0000313" key="3">
    <source>
        <dbReference type="EMBL" id="MCO6047129.1"/>
    </source>
</evidence>
<reference evidence="3" key="1">
    <citation type="submission" date="2022-06" db="EMBL/GenBank/DDBJ databases">
        <title>Aeoliella straminimaris, a novel planctomycete from sediments.</title>
        <authorList>
            <person name="Vitorino I.R."/>
            <person name="Lage O.M."/>
        </authorList>
    </citation>
    <scope>NUCLEOTIDE SEQUENCE</scope>
    <source>
        <strain evidence="3">ICT_H6.2</strain>
    </source>
</reference>
<evidence type="ECO:0000259" key="2">
    <source>
        <dbReference type="Pfam" id="PF07589"/>
    </source>
</evidence>
<dbReference type="NCBIfam" id="TIGR02595">
    <property type="entry name" value="PEP_CTERM"/>
    <property type="match status" value="1"/>
</dbReference>
<protein>
    <submittedName>
        <fullName evidence="3">PEP-CTERM sorting domain-containing protein</fullName>
    </submittedName>
</protein>
<organism evidence="3 4">
    <name type="scientific">Aeoliella straminimaris</name>
    <dbReference type="NCBI Taxonomy" id="2954799"/>
    <lineage>
        <taxon>Bacteria</taxon>
        <taxon>Pseudomonadati</taxon>
        <taxon>Planctomycetota</taxon>
        <taxon>Planctomycetia</taxon>
        <taxon>Pirellulales</taxon>
        <taxon>Lacipirellulaceae</taxon>
        <taxon>Aeoliella</taxon>
    </lineage>
</organism>
<keyword evidence="1" id="KW-0732">Signal</keyword>
<feature type="chain" id="PRO_5040757824" evidence="1">
    <location>
        <begin position="30"/>
        <end position="317"/>
    </location>
</feature>
<proteinExistence type="predicted"/>
<dbReference type="Proteomes" id="UP001155241">
    <property type="component" value="Unassembled WGS sequence"/>
</dbReference>
<sequence>MKLMFDNWTKLFALLAVACATGMNVTAEAAVVFMDTFDRETEFDLNGSMTGITNNTGNAFAGGVYGNGFVDPAYPGGGASGGAGDGGSAKIHENELRLAVGPGTSNAFVNHNFVNLGSKVFSVSLDLTGYDGGAGSGHGGGFAIGMSEAEALSTGDAQNGNTGAGDGDFKMQDGLQDGGNQVSDVAVSDFWAVLRGDGFLQVGTKGHNFPASEGVFGPGHLNSIDVGANTGTIKAVFYAPDFNDGTSVQYRLFFNDQPIDIGSFVWTGTDENYIGIDARHGSYVSFDNFTVSVPEPSTAVLTLLAVGAGIVCCRRKS</sequence>
<dbReference type="RefSeq" id="WP_252855242.1">
    <property type="nucleotide sequence ID" value="NZ_JAMXLR010000089.1"/>
</dbReference>
<dbReference type="EMBL" id="JAMXLR010000089">
    <property type="protein sequence ID" value="MCO6047129.1"/>
    <property type="molecule type" value="Genomic_DNA"/>
</dbReference>
<gene>
    <name evidence="3" type="ORF">NG895_24795</name>
</gene>
<name>A0A9X2JKQ6_9BACT</name>
<keyword evidence="4" id="KW-1185">Reference proteome</keyword>
<accession>A0A9X2JKQ6</accession>
<evidence type="ECO:0000256" key="1">
    <source>
        <dbReference type="SAM" id="SignalP"/>
    </source>
</evidence>
<feature type="signal peptide" evidence="1">
    <location>
        <begin position="1"/>
        <end position="29"/>
    </location>
</feature>
<dbReference type="Pfam" id="PF07589">
    <property type="entry name" value="PEP-CTERM"/>
    <property type="match status" value="1"/>
</dbReference>
<comment type="caution">
    <text evidence="3">The sequence shown here is derived from an EMBL/GenBank/DDBJ whole genome shotgun (WGS) entry which is preliminary data.</text>
</comment>
<evidence type="ECO:0000313" key="4">
    <source>
        <dbReference type="Proteomes" id="UP001155241"/>
    </source>
</evidence>